<dbReference type="OrthoDB" id="3622319at2"/>
<protein>
    <recommendedName>
        <fullName evidence="2">Anti-sigma factor antagonist</fullName>
    </recommendedName>
</protein>
<reference evidence="4 5" key="1">
    <citation type="submission" date="2016-08" db="EMBL/GenBank/DDBJ databases">
        <title>The complete genome of Streptomyces subrutilus 10-1-1.</title>
        <authorList>
            <person name="Chen X."/>
        </authorList>
    </citation>
    <scope>NUCLEOTIDE SEQUENCE [LARGE SCALE GENOMIC DNA]</scope>
    <source>
        <strain evidence="4 5">10-1-1</strain>
    </source>
</reference>
<dbReference type="SUPFAM" id="SSF52091">
    <property type="entry name" value="SpoIIaa-like"/>
    <property type="match status" value="1"/>
</dbReference>
<organism evidence="4 5">
    <name type="scientific">Streptomyces subrutilus</name>
    <dbReference type="NCBI Taxonomy" id="36818"/>
    <lineage>
        <taxon>Bacteria</taxon>
        <taxon>Bacillati</taxon>
        <taxon>Actinomycetota</taxon>
        <taxon>Actinomycetes</taxon>
        <taxon>Kitasatosporales</taxon>
        <taxon>Streptomycetaceae</taxon>
        <taxon>Streptomyces</taxon>
    </lineage>
</organism>
<dbReference type="STRING" id="36818.BGK67_27505"/>
<comment type="caution">
    <text evidence="4">The sequence shown here is derived from an EMBL/GenBank/DDBJ whole genome shotgun (WGS) entry which is preliminary data.</text>
</comment>
<evidence type="ECO:0000259" key="3">
    <source>
        <dbReference type="PROSITE" id="PS50801"/>
    </source>
</evidence>
<dbReference type="Pfam" id="PF13466">
    <property type="entry name" value="STAS_2"/>
    <property type="match status" value="1"/>
</dbReference>
<dbReference type="Gene3D" id="3.30.750.24">
    <property type="entry name" value="STAS domain"/>
    <property type="match status" value="1"/>
</dbReference>
<comment type="similarity">
    <text evidence="1 2">Belongs to the anti-sigma-factor antagonist family.</text>
</comment>
<evidence type="ECO:0000313" key="5">
    <source>
        <dbReference type="Proteomes" id="UP000095705"/>
    </source>
</evidence>
<proteinExistence type="inferred from homology"/>
<dbReference type="PANTHER" id="PTHR33495">
    <property type="entry name" value="ANTI-SIGMA FACTOR ANTAGONIST TM_1081-RELATED-RELATED"/>
    <property type="match status" value="1"/>
</dbReference>
<dbReference type="EMBL" id="MEHK01000001">
    <property type="protein sequence ID" value="OEJ34584.1"/>
    <property type="molecule type" value="Genomic_DNA"/>
</dbReference>
<dbReference type="Proteomes" id="UP000095705">
    <property type="component" value="Unassembled WGS sequence"/>
</dbReference>
<dbReference type="RefSeq" id="WP_069922775.1">
    <property type="nucleotide sequence ID" value="NZ_MEHK01000001.1"/>
</dbReference>
<evidence type="ECO:0000256" key="1">
    <source>
        <dbReference type="ARBA" id="ARBA00009013"/>
    </source>
</evidence>
<sequence>MVPEADNERFTVAVQHVDGAVVIELAGELDHDTAQPLREALDTAVVHGGRLLVDLAGLGFCDSTGLNVLLHGRLSALEAGGSVELAGLRGSVARMFRITGADGIFPVYADVADALNGTNGPRG</sequence>
<dbReference type="PROSITE" id="PS50801">
    <property type="entry name" value="STAS"/>
    <property type="match status" value="1"/>
</dbReference>
<dbReference type="CDD" id="cd07043">
    <property type="entry name" value="STAS_anti-anti-sigma_factors"/>
    <property type="match status" value="1"/>
</dbReference>
<dbReference type="InterPro" id="IPR036513">
    <property type="entry name" value="STAS_dom_sf"/>
</dbReference>
<evidence type="ECO:0000256" key="2">
    <source>
        <dbReference type="RuleBase" id="RU003749"/>
    </source>
</evidence>
<evidence type="ECO:0000313" key="4">
    <source>
        <dbReference type="EMBL" id="OEJ34584.1"/>
    </source>
</evidence>
<feature type="domain" description="STAS" evidence="3">
    <location>
        <begin position="10"/>
        <end position="118"/>
    </location>
</feature>
<dbReference type="InterPro" id="IPR003658">
    <property type="entry name" value="Anti-sigma_ant"/>
</dbReference>
<dbReference type="NCBIfam" id="TIGR00377">
    <property type="entry name" value="ant_ant_sig"/>
    <property type="match status" value="1"/>
</dbReference>
<dbReference type="AlphaFoldDB" id="A0A1E5PY99"/>
<accession>A0A1E5PY99</accession>
<dbReference type="GO" id="GO:0043856">
    <property type="term" value="F:anti-sigma factor antagonist activity"/>
    <property type="evidence" value="ECO:0007669"/>
    <property type="project" value="InterPro"/>
</dbReference>
<dbReference type="InterPro" id="IPR002645">
    <property type="entry name" value="STAS_dom"/>
</dbReference>
<keyword evidence="5" id="KW-1185">Reference proteome</keyword>
<dbReference type="PANTHER" id="PTHR33495:SF2">
    <property type="entry name" value="ANTI-SIGMA FACTOR ANTAGONIST TM_1081-RELATED"/>
    <property type="match status" value="1"/>
</dbReference>
<gene>
    <name evidence="4" type="ORF">BGK67_27505</name>
</gene>
<dbReference type="InterPro" id="IPR058548">
    <property type="entry name" value="MlaB-like_STAS"/>
</dbReference>
<name>A0A1E5PY99_9ACTN</name>